<proteinExistence type="predicted"/>
<accession>A0AA86N517</accession>
<evidence type="ECO:0000313" key="1">
    <source>
        <dbReference type="EMBL" id="CAI9912870.1"/>
    </source>
</evidence>
<evidence type="ECO:0000313" key="3">
    <source>
        <dbReference type="Proteomes" id="UP001642409"/>
    </source>
</evidence>
<name>A0AA86N517_9EUKA</name>
<comment type="caution">
    <text evidence="1">The sequence shown here is derived from an EMBL/GenBank/DDBJ whole genome shotgun (WGS) entry which is preliminary data.</text>
</comment>
<dbReference type="AlphaFoldDB" id="A0AA86N517"/>
<reference evidence="1" key="1">
    <citation type="submission" date="2023-06" db="EMBL/GenBank/DDBJ databases">
        <authorList>
            <person name="Kurt Z."/>
        </authorList>
    </citation>
    <scope>NUCLEOTIDE SEQUENCE</scope>
</reference>
<reference evidence="2 3" key="2">
    <citation type="submission" date="2024-07" db="EMBL/GenBank/DDBJ databases">
        <authorList>
            <person name="Akdeniz Z."/>
        </authorList>
    </citation>
    <scope>NUCLEOTIDE SEQUENCE [LARGE SCALE GENOMIC DNA]</scope>
</reference>
<dbReference type="EMBL" id="CATOUU010000008">
    <property type="protein sequence ID" value="CAI9912870.1"/>
    <property type="molecule type" value="Genomic_DNA"/>
</dbReference>
<dbReference type="Proteomes" id="UP001642409">
    <property type="component" value="Unassembled WGS sequence"/>
</dbReference>
<keyword evidence="3" id="KW-1185">Reference proteome</keyword>
<sequence length="626" mass="73586">MPNSNLRLLYKPQQENDSYILFQANKIQLYNQQKIIWQAQTQIAINNYVLTGQDIFISCQNKVLKLFETSIIDVCEIPYFKLDNNSKIFSMNNRLHVVSRQYAHHMYTTVHSLDSNVFKLEKHIFGQFIVCQFLDLVYLVYSDKICQLNDAYCTQAVCQLENLDFNSQYGGFIILQKENMYWIFNMVTQLVTSVGNNKDIQCINDNVELGSFCLQLSSKLIQNLKLVEQQQQIEYYQCKSRLLVPSSIQFLLKKLNMMQSSVIVPGQPLQCVRYPQMMHLIRIRPDLDVFMQLSDNHLCVFDSSRVILKSYTLKFEFYESYLSRQAYNKYDKCIFQPHWYSCVYYKQKYYFMFFSEVWCLDDLKVLKVVESQNRESFFQSLFTLNDNLYYFEELSSTYLTIKNVHSDEVHKISVSGESVQIIQYLENVFVIISNEVKTTFNILNKEFQLEVVASSIPGYVTFKQNGVVIINSEKLQKTALFCCHTKYIYELQENYLQFTMKSVQTQINLFENGLQINKNTLEGAIGAENARKMNEQIQNGGRNDCAWIKRIGTEVLSTEQLILSAHRENTFKHKKQVQRITQCSIYVRKQIQTAQMNMIEVNSQFNRISAQYMAHVEEINKDNNIQ</sequence>
<protein>
    <submittedName>
        <fullName evidence="2">Hypothetical_protein</fullName>
    </submittedName>
</protein>
<dbReference type="EMBL" id="CAXDID020000393">
    <property type="protein sequence ID" value="CAL6086444.1"/>
    <property type="molecule type" value="Genomic_DNA"/>
</dbReference>
<organism evidence="1">
    <name type="scientific">Hexamita inflata</name>
    <dbReference type="NCBI Taxonomy" id="28002"/>
    <lineage>
        <taxon>Eukaryota</taxon>
        <taxon>Metamonada</taxon>
        <taxon>Diplomonadida</taxon>
        <taxon>Hexamitidae</taxon>
        <taxon>Hexamitinae</taxon>
        <taxon>Hexamita</taxon>
    </lineage>
</organism>
<gene>
    <name evidence="1" type="ORF">HINF_LOCUS515</name>
    <name evidence="2" type="ORF">HINF_LOCUS63167</name>
</gene>
<evidence type="ECO:0000313" key="2">
    <source>
        <dbReference type="EMBL" id="CAL6086444.1"/>
    </source>
</evidence>